<name>W9CSN7_SCLBF</name>
<feature type="region of interest" description="Disordered" evidence="1">
    <location>
        <begin position="1"/>
        <end position="44"/>
    </location>
</feature>
<dbReference type="PANTHER" id="PTHR39610:SF1">
    <property type="match status" value="1"/>
</dbReference>
<organism evidence="2 3">
    <name type="scientific">Sclerotinia borealis (strain F-4128)</name>
    <dbReference type="NCBI Taxonomy" id="1432307"/>
    <lineage>
        <taxon>Eukaryota</taxon>
        <taxon>Fungi</taxon>
        <taxon>Dikarya</taxon>
        <taxon>Ascomycota</taxon>
        <taxon>Pezizomycotina</taxon>
        <taxon>Leotiomycetes</taxon>
        <taxon>Helotiales</taxon>
        <taxon>Sclerotiniaceae</taxon>
        <taxon>Sclerotinia</taxon>
    </lineage>
</organism>
<feature type="compositionally biased region" description="Low complexity" evidence="1">
    <location>
        <begin position="20"/>
        <end position="33"/>
    </location>
</feature>
<comment type="caution">
    <text evidence="2">The sequence shown here is derived from an EMBL/GenBank/DDBJ whole genome shotgun (WGS) entry which is preliminary data.</text>
</comment>
<protein>
    <submittedName>
        <fullName evidence="2">Uncharacterized protein</fullName>
    </submittedName>
</protein>
<feature type="compositionally biased region" description="Basic and acidic residues" evidence="1">
    <location>
        <begin position="347"/>
        <end position="356"/>
    </location>
</feature>
<feature type="compositionally biased region" description="Polar residues" evidence="1">
    <location>
        <begin position="213"/>
        <end position="222"/>
    </location>
</feature>
<dbReference type="AlphaFoldDB" id="W9CSN7"/>
<reference evidence="2 3" key="1">
    <citation type="journal article" date="2014" name="Genome Announc.">
        <title>Draft genome sequence of Sclerotinia borealis, a psychrophilic plant pathogenic fungus.</title>
        <authorList>
            <person name="Mardanov A.V."/>
            <person name="Beletsky A.V."/>
            <person name="Kadnikov V.V."/>
            <person name="Ignatov A.N."/>
            <person name="Ravin N.V."/>
        </authorList>
    </citation>
    <scope>NUCLEOTIDE SEQUENCE [LARGE SCALE GENOMIC DNA]</scope>
    <source>
        <strain evidence="3">F-4157</strain>
    </source>
</reference>
<dbReference type="OrthoDB" id="5401654at2759"/>
<proteinExistence type="predicted"/>
<sequence length="375" mass="39649">MAPDLNSVPPSPRLQEVIASPRLTSRTPSRRTSQAMSSSNPRLSATSLHILPSNQSAVAAASPPLMSPNNILTSATGTILAGDNTGVGMGPGPLRHPRPLTAADLHLQLEKEQEAVVNRLTRELTMLRAAQNASVVSNTSSTSAGHPDALDNTNHLLSGPNHPLPSYRRHHRTSSSNSTRSITATAGSISAASGIAAPAARRVDSLPQSISISRQNSTTGVQRSGASSPAPLSGSYGHADQFSHFYHQQQRPSILQHRDYSSGNVPTMSGGAGGDVVSATSVPTTGRYEEAAFQRQELESVKKENEALKKKIRELERTIRDRRQSDASLTRPRSESVSTTASMAVGRARDGVKDKDAEEDGGVRVGESARGGGLR</sequence>
<dbReference type="PANTHER" id="PTHR39610">
    <property type="entry name" value="BZIP DOMAIN-CONTAINING PROTEIN-RELATED"/>
    <property type="match status" value="1"/>
</dbReference>
<feature type="compositionally biased region" description="Low complexity" evidence="1">
    <location>
        <begin position="132"/>
        <end position="144"/>
    </location>
</feature>
<evidence type="ECO:0000313" key="2">
    <source>
        <dbReference type="EMBL" id="ESZ98841.1"/>
    </source>
</evidence>
<accession>W9CSN7</accession>
<keyword evidence="3" id="KW-1185">Reference proteome</keyword>
<dbReference type="Proteomes" id="UP000019487">
    <property type="component" value="Unassembled WGS sequence"/>
</dbReference>
<feature type="region of interest" description="Disordered" evidence="1">
    <location>
        <begin position="322"/>
        <end position="375"/>
    </location>
</feature>
<dbReference type="HOGENOM" id="CLU_038508_2_0_1"/>
<feature type="region of interest" description="Disordered" evidence="1">
    <location>
        <begin position="213"/>
        <end position="274"/>
    </location>
</feature>
<feature type="region of interest" description="Disordered" evidence="1">
    <location>
        <begin position="132"/>
        <end position="182"/>
    </location>
</feature>
<feature type="compositionally biased region" description="Low complexity" evidence="1">
    <location>
        <begin position="224"/>
        <end position="235"/>
    </location>
</feature>
<evidence type="ECO:0000256" key="1">
    <source>
        <dbReference type="SAM" id="MobiDB-lite"/>
    </source>
</evidence>
<dbReference type="EMBL" id="AYSA01000028">
    <property type="protein sequence ID" value="ESZ98841.1"/>
    <property type="molecule type" value="Genomic_DNA"/>
</dbReference>
<evidence type="ECO:0000313" key="3">
    <source>
        <dbReference type="Proteomes" id="UP000019487"/>
    </source>
</evidence>
<gene>
    <name evidence="2" type="ORF">SBOR_0699</name>
</gene>
<feature type="compositionally biased region" description="Polar residues" evidence="1">
    <location>
        <begin position="34"/>
        <end position="44"/>
    </location>
</feature>